<proteinExistence type="predicted"/>
<dbReference type="InterPro" id="IPR003489">
    <property type="entry name" value="RHF/RaiA"/>
</dbReference>
<sequence length="138" mass="16119">MPGYSETFSRYLSLVKAIFNSMKLILDFHNIEITESIKDHVSVCVHKLEHMNQRALEARVNLERDHVGLPENKYKCTMHLYFKGTDMFAEDHESDLYAAIDLVTKKVQQQLRKRHSKIITRHHAVAARAKQTRQLTDV</sequence>
<organism evidence="2">
    <name type="scientific">marine metagenome</name>
    <dbReference type="NCBI Taxonomy" id="408172"/>
    <lineage>
        <taxon>unclassified sequences</taxon>
        <taxon>metagenomes</taxon>
        <taxon>ecological metagenomes</taxon>
    </lineage>
</organism>
<dbReference type="CDD" id="cd00552">
    <property type="entry name" value="RaiA"/>
    <property type="match status" value="1"/>
</dbReference>
<gene>
    <name evidence="2" type="ORF">METZ01_LOCUS246100</name>
</gene>
<dbReference type="Gene3D" id="3.30.160.100">
    <property type="entry name" value="Ribosome hibernation promotion factor-like"/>
    <property type="match status" value="1"/>
</dbReference>
<name>A0A382I0X1_9ZZZZ</name>
<dbReference type="PANTHER" id="PTHR33231">
    <property type="entry name" value="30S RIBOSOMAL PROTEIN"/>
    <property type="match status" value="1"/>
</dbReference>
<dbReference type="NCBIfam" id="TIGR00741">
    <property type="entry name" value="yfiA"/>
    <property type="match status" value="1"/>
</dbReference>
<dbReference type="GO" id="GO:0022627">
    <property type="term" value="C:cytosolic small ribosomal subunit"/>
    <property type="evidence" value="ECO:0007669"/>
    <property type="project" value="TreeGrafter"/>
</dbReference>
<accession>A0A382I0X1</accession>
<dbReference type="GO" id="GO:0043024">
    <property type="term" value="F:ribosomal small subunit binding"/>
    <property type="evidence" value="ECO:0007669"/>
    <property type="project" value="TreeGrafter"/>
</dbReference>
<evidence type="ECO:0000313" key="2">
    <source>
        <dbReference type="EMBL" id="SVB93246.1"/>
    </source>
</evidence>
<protein>
    <recommendedName>
        <fullName evidence="3">Sigma 54 modulation/S30EA ribosomal protein C-terminal domain-containing protein</fullName>
    </recommendedName>
</protein>
<evidence type="ECO:0000256" key="1">
    <source>
        <dbReference type="ARBA" id="ARBA00022845"/>
    </source>
</evidence>
<reference evidence="2" key="1">
    <citation type="submission" date="2018-05" db="EMBL/GenBank/DDBJ databases">
        <authorList>
            <person name="Lanie J.A."/>
            <person name="Ng W.-L."/>
            <person name="Kazmierczak K.M."/>
            <person name="Andrzejewski T.M."/>
            <person name="Davidsen T.M."/>
            <person name="Wayne K.J."/>
            <person name="Tettelin H."/>
            <person name="Glass J.I."/>
            <person name="Rusch D."/>
            <person name="Podicherti R."/>
            <person name="Tsui H.-C.T."/>
            <person name="Winkler M.E."/>
        </authorList>
    </citation>
    <scope>NUCLEOTIDE SEQUENCE</scope>
</reference>
<dbReference type="EMBL" id="UINC01064509">
    <property type="protein sequence ID" value="SVB93246.1"/>
    <property type="molecule type" value="Genomic_DNA"/>
</dbReference>
<evidence type="ECO:0008006" key="3">
    <source>
        <dbReference type="Google" id="ProtNLM"/>
    </source>
</evidence>
<dbReference type="SUPFAM" id="SSF69754">
    <property type="entry name" value="Ribosome binding protein Y (YfiA homologue)"/>
    <property type="match status" value="1"/>
</dbReference>
<keyword evidence="1" id="KW-0810">Translation regulation</keyword>
<dbReference type="InterPro" id="IPR036567">
    <property type="entry name" value="RHF-like"/>
</dbReference>
<dbReference type="InterPro" id="IPR050574">
    <property type="entry name" value="HPF/YfiA_ribosome-assoc"/>
</dbReference>
<dbReference type="GO" id="GO:0045900">
    <property type="term" value="P:negative regulation of translational elongation"/>
    <property type="evidence" value="ECO:0007669"/>
    <property type="project" value="TreeGrafter"/>
</dbReference>
<dbReference type="Pfam" id="PF02482">
    <property type="entry name" value="Ribosomal_S30AE"/>
    <property type="match status" value="1"/>
</dbReference>
<dbReference type="AlphaFoldDB" id="A0A382I0X1"/>
<dbReference type="PANTHER" id="PTHR33231:SF1">
    <property type="entry name" value="30S RIBOSOMAL PROTEIN"/>
    <property type="match status" value="1"/>
</dbReference>